<proteinExistence type="inferred from homology"/>
<evidence type="ECO:0000256" key="1">
    <source>
        <dbReference type="ARBA" id="ARBA00022694"/>
    </source>
</evidence>
<evidence type="ECO:0000256" key="5">
    <source>
        <dbReference type="ARBA" id="ARBA00022884"/>
    </source>
</evidence>
<dbReference type="InterPro" id="IPR014721">
    <property type="entry name" value="Ribsml_uS5_D2-typ_fold_subgr"/>
</dbReference>
<comment type="function">
    <text evidence="6">RNaseP catalyzes the removal of the 5'-leader sequence from pre-tRNA to produce the mature 5'-terminus. It can also cleave other RNA substrates such as 4.5S RNA. The protein component plays an auxiliary but essential role in vivo by binding to the 5'-leader sequence and broadening the substrate specificity of the ribozyme.</text>
</comment>
<dbReference type="InterPro" id="IPR000100">
    <property type="entry name" value="RNase_P"/>
</dbReference>
<dbReference type="GO" id="GO:0000049">
    <property type="term" value="F:tRNA binding"/>
    <property type="evidence" value="ECO:0007669"/>
    <property type="project" value="UniProtKB-UniRule"/>
</dbReference>
<evidence type="ECO:0000256" key="4">
    <source>
        <dbReference type="ARBA" id="ARBA00022801"/>
    </source>
</evidence>
<evidence type="ECO:0000256" key="7">
    <source>
        <dbReference type="NCBIfam" id="TIGR00188"/>
    </source>
</evidence>
<evidence type="ECO:0000313" key="8">
    <source>
        <dbReference type="EMBL" id="AUB84584.1"/>
    </source>
</evidence>
<dbReference type="SUPFAM" id="SSF54211">
    <property type="entry name" value="Ribosomal protein S5 domain 2-like"/>
    <property type="match status" value="1"/>
</dbReference>
<dbReference type="Gene3D" id="3.30.230.10">
    <property type="match status" value="1"/>
</dbReference>
<keyword evidence="5 6" id="KW-0694">RNA-binding</keyword>
<evidence type="ECO:0000256" key="3">
    <source>
        <dbReference type="ARBA" id="ARBA00022759"/>
    </source>
</evidence>
<keyword evidence="4 6" id="KW-0378">Hydrolase</keyword>
<comment type="similarity">
    <text evidence="6">Belongs to the RnpA family.</text>
</comment>
<keyword evidence="3 6" id="KW-0255">Endonuclease</keyword>
<keyword evidence="2 6" id="KW-0540">Nuclease</keyword>
<dbReference type="Pfam" id="PF00825">
    <property type="entry name" value="Ribonuclease_P"/>
    <property type="match status" value="1"/>
</dbReference>
<dbReference type="GO" id="GO:0042781">
    <property type="term" value="F:3'-tRNA processing endoribonuclease activity"/>
    <property type="evidence" value="ECO:0007669"/>
    <property type="project" value="TreeGrafter"/>
</dbReference>
<dbReference type="PANTHER" id="PTHR33992:SF1">
    <property type="entry name" value="RIBONUCLEASE P PROTEIN COMPONENT"/>
    <property type="match status" value="1"/>
</dbReference>
<name>A0A2K8UG89_9GAMM</name>
<dbReference type="EC" id="3.1.26.5" evidence="6 7"/>
<reference evidence="8 9" key="1">
    <citation type="submission" date="2017-03" db="EMBL/GenBank/DDBJ databases">
        <title>Complete genome sequence of Candidatus 'Thiodictyon syntrophicum' sp. nov. strain Cad16T, a photolithoautotroph purple sulfur bacterium isolated from an alpine meromictic lake.</title>
        <authorList>
            <person name="Luedin S.M."/>
            <person name="Pothier J.F."/>
            <person name="Danza F."/>
            <person name="Storelli N."/>
            <person name="Wittwer M."/>
            <person name="Tonolla M."/>
        </authorList>
    </citation>
    <scope>NUCLEOTIDE SEQUENCE [LARGE SCALE GENOMIC DNA]</scope>
    <source>
        <strain evidence="8 9">Cad16T</strain>
    </source>
</reference>
<dbReference type="GO" id="GO:0001682">
    <property type="term" value="P:tRNA 5'-leader removal"/>
    <property type="evidence" value="ECO:0007669"/>
    <property type="project" value="UniProtKB-UniRule"/>
</dbReference>
<dbReference type="HAMAP" id="MF_00227">
    <property type="entry name" value="RNase_P"/>
    <property type="match status" value="1"/>
</dbReference>
<keyword evidence="1 6" id="KW-0819">tRNA processing</keyword>
<dbReference type="RefSeq" id="WP_100922233.1">
    <property type="nucleotide sequence ID" value="NZ_CP020370.1"/>
</dbReference>
<dbReference type="KEGG" id="tsy:THSYN_29065"/>
<dbReference type="Proteomes" id="UP000232638">
    <property type="component" value="Chromosome"/>
</dbReference>
<dbReference type="AlphaFoldDB" id="A0A2K8UG89"/>
<sequence length="109" mass="12084">MGDAGQFKRVFAKPQRFDGGGFLVVARANGLGRARLGLAISKRCCSRAVDRNKLKRIARESFRARAQRLPAVDVVMLCAPKAKQLTNPELFSGLDRAWQKVLGKIWVDS</sequence>
<dbReference type="GO" id="GO:0030677">
    <property type="term" value="C:ribonuclease P complex"/>
    <property type="evidence" value="ECO:0007669"/>
    <property type="project" value="TreeGrafter"/>
</dbReference>
<dbReference type="NCBIfam" id="TIGR00188">
    <property type="entry name" value="rnpA"/>
    <property type="match status" value="1"/>
</dbReference>
<dbReference type="EMBL" id="CP020370">
    <property type="protein sequence ID" value="AUB84584.1"/>
    <property type="molecule type" value="Genomic_DNA"/>
</dbReference>
<gene>
    <name evidence="6" type="primary">rnpA</name>
    <name evidence="8" type="ORF">THSYN_29065</name>
</gene>
<organism evidence="8 9">
    <name type="scientific">Candidatus Thiodictyon syntrophicum</name>
    <dbReference type="NCBI Taxonomy" id="1166950"/>
    <lineage>
        <taxon>Bacteria</taxon>
        <taxon>Pseudomonadati</taxon>
        <taxon>Pseudomonadota</taxon>
        <taxon>Gammaproteobacteria</taxon>
        <taxon>Chromatiales</taxon>
        <taxon>Chromatiaceae</taxon>
        <taxon>Thiodictyon</taxon>
    </lineage>
</organism>
<dbReference type="InterPro" id="IPR020568">
    <property type="entry name" value="Ribosomal_Su5_D2-typ_SF"/>
</dbReference>
<keyword evidence="9" id="KW-1185">Reference proteome</keyword>
<dbReference type="PANTHER" id="PTHR33992">
    <property type="entry name" value="RIBONUCLEASE P PROTEIN COMPONENT"/>
    <property type="match status" value="1"/>
</dbReference>
<evidence type="ECO:0000256" key="2">
    <source>
        <dbReference type="ARBA" id="ARBA00022722"/>
    </source>
</evidence>
<comment type="subunit">
    <text evidence="6">Consists of a catalytic RNA component (M1 or rnpB) and a protein subunit.</text>
</comment>
<dbReference type="OrthoDB" id="9796422at2"/>
<dbReference type="GO" id="GO:0004526">
    <property type="term" value="F:ribonuclease P activity"/>
    <property type="evidence" value="ECO:0007669"/>
    <property type="project" value="UniProtKB-UniRule"/>
</dbReference>
<evidence type="ECO:0000256" key="6">
    <source>
        <dbReference type="HAMAP-Rule" id="MF_00227"/>
    </source>
</evidence>
<comment type="catalytic activity">
    <reaction evidence="6">
        <text>Endonucleolytic cleavage of RNA, removing 5'-extranucleotides from tRNA precursor.</text>
        <dbReference type="EC" id="3.1.26.5"/>
    </reaction>
</comment>
<accession>A0A2K8UG89</accession>
<protein>
    <recommendedName>
        <fullName evidence="6 7">Ribonuclease P protein component</fullName>
        <shortName evidence="6">RNase P protein</shortName>
        <shortName evidence="6">RNaseP protein</shortName>
        <ecNumber evidence="6 7">3.1.26.5</ecNumber>
    </recommendedName>
    <alternativeName>
        <fullName evidence="6">Protein C5</fullName>
    </alternativeName>
</protein>
<evidence type="ECO:0000313" key="9">
    <source>
        <dbReference type="Proteomes" id="UP000232638"/>
    </source>
</evidence>